<feature type="active site" description="Proton acceptor" evidence="3">
    <location>
        <position position="592"/>
    </location>
</feature>
<proteinExistence type="inferred from homology"/>
<dbReference type="InterPro" id="IPR000172">
    <property type="entry name" value="GMC_OxRdtase_N"/>
</dbReference>
<dbReference type="Gene3D" id="3.50.50.60">
    <property type="entry name" value="FAD/NAD(P)-binding domain"/>
    <property type="match status" value="1"/>
</dbReference>
<dbReference type="SMR" id="A0A2G8RQC2"/>
<dbReference type="SUPFAM" id="SSF51905">
    <property type="entry name" value="FAD/NAD(P)-binding domain"/>
    <property type="match status" value="1"/>
</dbReference>
<name>A0A2G8RQC2_9APHY</name>
<feature type="domain" description="Glucose-methanol-choline oxidoreductase N-terminal" evidence="6">
    <location>
        <begin position="314"/>
        <end position="328"/>
    </location>
</feature>
<evidence type="ECO:0000256" key="5">
    <source>
        <dbReference type="SAM" id="SignalP"/>
    </source>
</evidence>
<dbReference type="InterPro" id="IPR007867">
    <property type="entry name" value="GMC_OxRtase_C"/>
</dbReference>
<dbReference type="Pfam" id="PF05199">
    <property type="entry name" value="GMC_oxred_C"/>
    <property type="match status" value="1"/>
</dbReference>
<dbReference type="STRING" id="1077348.A0A2G8RQC2"/>
<sequence length="615" mass="66391">MFPPKLATATLFPLTLGLIAHFTIAQATLFIDSEHLPQAKQYDYIVVGAGPGGSVVASRLSQDPNINVLLLEAGPSDEGLLDIQVPYLAFDLEPNTVYDWNYTTTSQPGLGGRNILYPRGRVLGGSTSINLMVWTRSSRDDFDRYAMVSGDDGWSWNAIEPYYRKIEHVVPPVDHHNTTDEIDIGIHGTRGPVNITTANAPYPIDPHVNATSQELGNQYPYNRDMNSGNPLGIGWTQGTYGNGVRSSASSSYIHPFTSRPNLDVLVNATVTRVLRTGHDVETGLPIFSGVEVAQSKTSSVFAINAIKEVILSAGAINTPQLLLLSGIGSSSPLAALGINQTVDLPAVGQRLVDHLVVANQFAMAAPEDDLFEAIRRNETLFNELLVEWERNKQGVMTNGPANHIGWLRVPEDEQGWKEGEDPSSGPTSPHYEFLFAPGFASTVAGTPVPPTGYFMTIFTVLVSPSSSGSVTLASSSPFDPPIIDPAFLNTTFDTQVMRAAIRSAARFVSAHAWDGFVTGQAASFADVNLNSDEQVDAWVRSQASTIWHPTGTASMGRCEDKDSVVDPDLRVRGTKGLRVVDASVLPFIPAAHPQAVVYAFAERAADLIKLGRHLC</sequence>
<dbReference type="InterPro" id="IPR012132">
    <property type="entry name" value="GMC_OxRdtase"/>
</dbReference>
<feature type="chain" id="PRO_5013762221" description="Glucose-methanol-choline oxidoreductase N-terminal domain-containing protein" evidence="5">
    <location>
        <begin position="26"/>
        <end position="615"/>
    </location>
</feature>
<evidence type="ECO:0000259" key="6">
    <source>
        <dbReference type="PROSITE" id="PS00624"/>
    </source>
</evidence>
<feature type="binding site" evidence="4">
    <location>
        <begin position="593"/>
        <end position="594"/>
    </location>
    <ligand>
        <name>FAD</name>
        <dbReference type="ChEBI" id="CHEBI:57692"/>
    </ligand>
</feature>
<keyword evidence="8" id="KW-1185">Reference proteome</keyword>
<feature type="binding site" evidence="4">
    <location>
        <begin position="130"/>
        <end position="133"/>
    </location>
    <ligand>
        <name>FAD</name>
        <dbReference type="ChEBI" id="CHEBI:57692"/>
    </ligand>
</feature>
<evidence type="ECO:0000256" key="4">
    <source>
        <dbReference type="PIRSR" id="PIRSR000137-2"/>
    </source>
</evidence>
<protein>
    <recommendedName>
        <fullName evidence="6">Glucose-methanol-choline oxidoreductase N-terminal domain-containing protein</fullName>
    </recommendedName>
</protein>
<keyword evidence="4" id="KW-0285">Flavoprotein</keyword>
<dbReference type="GO" id="GO:0050660">
    <property type="term" value="F:flavin adenine dinucleotide binding"/>
    <property type="evidence" value="ECO:0007669"/>
    <property type="project" value="InterPro"/>
</dbReference>
<dbReference type="SUPFAM" id="SSF54373">
    <property type="entry name" value="FAD-linked reductases, C-terminal domain"/>
    <property type="match status" value="1"/>
</dbReference>
<reference evidence="7 8" key="1">
    <citation type="journal article" date="2015" name="Sci. Rep.">
        <title>Chromosome-level genome map provides insights into diverse defense mechanisms in the medicinal fungus Ganoderma sinense.</title>
        <authorList>
            <person name="Zhu Y."/>
            <person name="Xu J."/>
            <person name="Sun C."/>
            <person name="Zhou S."/>
            <person name="Xu H."/>
            <person name="Nelson D.R."/>
            <person name="Qian J."/>
            <person name="Song J."/>
            <person name="Luo H."/>
            <person name="Xiang L."/>
            <person name="Li Y."/>
            <person name="Xu Z."/>
            <person name="Ji A."/>
            <person name="Wang L."/>
            <person name="Lu S."/>
            <person name="Hayward A."/>
            <person name="Sun W."/>
            <person name="Li X."/>
            <person name="Schwartz D.C."/>
            <person name="Wang Y."/>
            <person name="Chen S."/>
        </authorList>
    </citation>
    <scope>NUCLEOTIDE SEQUENCE [LARGE SCALE GENOMIC DNA]</scope>
    <source>
        <strain evidence="7 8">ZZ0214-1</strain>
    </source>
</reference>
<gene>
    <name evidence="7" type="ORF">GSI_13456</name>
</gene>
<dbReference type="PROSITE" id="PS00624">
    <property type="entry name" value="GMC_OXRED_2"/>
    <property type="match status" value="1"/>
</dbReference>
<comment type="similarity">
    <text evidence="2">Belongs to the GMC oxidoreductase family.</text>
</comment>
<comment type="cofactor">
    <cofactor evidence="1 4">
        <name>FAD</name>
        <dbReference type="ChEBI" id="CHEBI:57692"/>
    </cofactor>
</comment>
<dbReference type="PIRSF" id="PIRSF000137">
    <property type="entry name" value="Alcohol_oxidase"/>
    <property type="match status" value="1"/>
</dbReference>
<feature type="binding site" evidence="4">
    <location>
        <position position="270"/>
    </location>
    <ligand>
        <name>FAD</name>
        <dbReference type="ChEBI" id="CHEBI:57692"/>
    </ligand>
</feature>
<evidence type="ECO:0000256" key="2">
    <source>
        <dbReference type="ARBA" id="ARBA00010790"/>
    </source>
</evidence>
<evidence type="ECO:0000256" key="3">
    <source>
        <dbReference type="PIRSR" id="PIRSR000137-1"/>
    </source>
</evidence>
<feature type="active site" description="Proton donor" evidence="3">
    <location>
        <position position="548"/>
    </location>
</feature>
<dbReference type="InterPro" id="IPR036188">
    <property type="entry name" value="FAD/NAD-bd_sf"/>
</dbReference>
<comment type="caution">
    <text evidence="7">The sequence shown here is derived from an EMBL/GenBank/DDBJ whole genome shotgun (WGS) entry which is preliminary data.</text>
</comment>
<accession>A0A2G8RQC2</accession>
<dbReference type="GO" id="GO:0016614">
    <property type="term" value="F:oxidoreductase activity, acting on CH-OH group of donors"/>
    <property type="evidence" value="ECO:0007669"/>
    <property type="project" value="InterPro"/>
</dbReference>
<keyword evidence="5" id="KW-0732">Signal</keyword>
<feature type="binding site" evidence="4">
    <location>
        <begin position="547"/>
        <end position="548"/>
    </location>
    <ligand>
        <name>FAD</name>
        <dbReference type="ChEBI" id="CHEBI:57692"/>
    </ligand>
</feature>
<evidence type="ECO:0000256" key="1">
    <source>
        <dbReference type="ARBA" id="ARBA00001974"/>
    </source>
</evidence>
<feature type="binding site" evidence="4">
    <location>
        <position position="122"/>
    </location>
    <ligand>
        <name>FAD</name>
        <dbReference type="ChEBI" id="CHEBI:57692"/>
    </ligand>
</feature>
<keyword evidence="4" id="KW-0274">FAD</keyword>
<evidence type="ECO:0000313" key="8">
    <source>
        <dbReference type="Proteomes" id="UP000230002"/>
    </source>
</evidence>
<dbReference type="EMBL" id="AYKW01000067">
    <property type="protein sequence ID" value="PIL23707.1"/>
    <property type="molecule type" value="Genomic_DNA"/>
</dbReference>
<feature type="signal peptide" evidence="5">
    <location>
        <begin position="1"/>
        <end position="25"/>
    </location>
</feature>
<evidence type="ECO:0000313" key="7">
    <source>
        <dbReference type="EMBL" id="PIL23707.1"/>
    </source>
</evidence>
<dbReference type="Proteomes" id="UP000230002">
    <property type="component" value="Unassembled WGS sequence"/>
</dbReference>
<dbReference type="Pfam" id="PF00732">
    <property type="entry name" value="GMC_oxred_N"/>
    <property type="match status" value="1"/>
</dbReference>
<dbReference type="OrthoDB" id="269227at2759"/>
<dbReference type="PANTHER" id="PTHR11552:SF123">
    <property type="entry name" value="GMC OXIDOREDUCTASE (AFU_ORTHOLOGUE AFUA_2G01770)-RELATED"/>
    <property type="match status" value="1"/>
</dbReference>
<dbReference type="AlphaFoldDB" id="A0A2G8RQC2"/>
<dbReference type="Gene3D" id="3.30.560.10">
    <property type="entry name" value="Glucose Oxidase, domain 3"/>
    <property type="match status" value="1"/>
</dbReference>
<organism evidence="7 8">
    <name type="scientific">Ganoderma sinense ZZ0214-1</name>
    <dbReference type="NCBI Taxonomy" id="1077348"/>
    <lineage>
        <taxon>Eukaryota</taxon>
        <taxon>Fungi</taxon>
        <taxon>Dikarya</taxon>
        <taxon>Basidiomycota</taxon>
        <taxon>Agaricomycotina</taxon>
        <taxon>Agaricomycetes</taxon>
        <taxon>Polyporales</taxon>
        <taxon>Polyporaceae</taxon>
        <taxon>Ganoderma</taxon>
    </lineage>
</organism>
<dbReference type="PANTHER" id="PTHR11552">
    <property type="entry name" value="GLUCOSE-METHANOL-CHOLINE GMC OXIDOREDUCTASE"/>
    <property type="match status" value="1"/>
</dbReference>